<evidence type="ECO:0000313" key="5">
    <source>
        <dbReference type="Proteomes" id="UP000217210"/>
    </source>
</evidence>
<dbReference type="Pfam" id="PF00583">
    <property type="entry name" value="Acetyltransf_1"/>
    <property type="match status" value="1"/>
</dbReference>
<dbReference type="GO" id="GO:0008080">
    <property type="term" value="F:N-acetyltransferase activity"/>
    <property type="evidence" value="ECO:0007669"/>
    <property type="project" value="TreeGrafter"/>
</dbReference>
<dbReference type="Proteomes" id="UP000217210">
    <property type="component" value="Chromosome"/>
</dbReference>
<keyword evidence="1 4" id="KW-0808">Transferase</keyword>
<evidence type="ECO:0000256" key="1">
    <source>
        <dbReference type="ARBA" id="ARBA00022679"/>
    </source>
</evidence>
<accession>A0A249L3Q7</accession>
<sequence length="148" mass="17533">MMDIKIRAVNKDDKSRWLELFADYITFYNSKLTDQQFELTWQRINSDFNINCLVAELDSKVVGFTHYIWRPDTWEEQDFCYLEDLYTDPKVRGKGVGRALIKAVEDIAIAKGSKRLYWTTAPDNELARTLYDKIAITNRVEYKIYLNK</sequence>
<dbReference type="SUPFAM" id="SSF55729">
    <property type="entry name" value="Acyl-CoA N-acyltransferases (Nat)"/>
    <property type="match status" value="1"/>
</dbReference>
<dbReference type="KEGG" id="nab:B1sIIB91_01360"/>
<dbReference type="PANTHER" id="PTHR10545:SF42">
    <property type="entry name" value="ACETYLTRANSFERASE"/>
    <property type="match status" value="1"/>
</dbReference>
<organism evidence="4 5">
    <name type="scientific">Candidatus Nanopelagicus abundans</name>
    <dbReference type="NCBI Taxonomy" id="1884916"/>
    <lineage>
        <taxon>Bacteria</taxon>
        <taxon>Bacillati</taxon>
        <taxon>Actinomycetota</taxon>
        <taxon>Actinomycetes</taxon>
        <taxon>Candidatus Nanopelagicales</taxon>
        <taxon>Candidatus Nanopelagicaceae</taxon>
        <taxon>Candidatus Nanopelagicus</taxon>
    </lineage>
</organism>
<proteinExistence type="predicted"/>
<dbReference type="PANTHER" id="PTHR10545">
    <property type="entry name" value="DIAMINE N-ACETYLTRANSFERASE"/>
    <property type="match status" value="1"/>
</dbReference>
<protein>
    <submittedName>
        <fullName evidence="4">Acyltransferase</fullName>
    </submittedName>
</protein>
<keyword evidence="5" id="KW-1185">Reference proteome</keyword>
<dbReference type="InterPro" id="IPR016181">
    <property type="entry name" value="Acyl_CoA_acyltransferase"/>
</dbReference>
<reference evidence="4 5" key="1">
    <citation type="submission" date="2016-07" db="EMBL/GenBank/DDBJ databases">
        <title>High microdiversification within the ubiquitous acI lineage of Actinobacteria.</title>
        <authorList>
            <person name="Neuenschwander S.M."/>
            <person name="Salcher M."/>
            <person name="Ghai R."/>
            <person name="Pernthaler J."/>
        </authorList>
    </citation>
    <scope>NUCLEOTIDE SEQUENCE [LARGE SCALE GENOMIC DNA]</scope>
    <source>
        <strain evidence="4">MMS-IIB-91</strain>
    </source>
</reference>
<dbReference type="EMBL" id="CP016779">
    <property type="protein sequence ID" value="ASY23575.1"/>
    <property type="molecule type" value="Genomic_DNA"/>
</dbReference>
<dbReference type="AlphaFoldDB" id="A0A249L3Q7"/>
<dbReference type="Gene3D" id="3.40.630.30">
    <property type="match status" value="1"/>
</dbReference>
<evidence type="ECO:0000256" key="2">
    <source>
        <dbReference type="ARBA" id="ARBA00023315"/>
    </source>
</evidence>
<dbReference type="InterPro" id="IPR000182">
    <property type="entry name" value="GNAT_dom"/>
</dbReference>
<evidence type="ECO:0000259" key="3">
    <source>
        <dbReference type="PROSITE" id="PS51186"/>
    </source>
</evidence>
<keyword evidence="2 4" id="KW-0012">Acyltransferase</keyword>
<dbReference type="CDD" id="cd04301">
    <property type="entry name" value="NAT_SF"/>
    <property type="match status" value="1"/>
</dbReference>
<dbReference type="PROSITE" id="PS51186">
    <property type="entry name" value="GNAT"/>
    <property type="match status" value="1"/>
</dbReference>
<feature type="domain" description="N-acetyltransferase" evidence="3">
    <location>
        <begin position="4"/>
        <end position="148"/>
    </location>
</feature>
<gene>
    <name evidence="4" type="ORF">B1sIIB91_01360</name>
</gene>
<dbReference type="InterPro" id="IPR051016">
    <property type="entry name" value="Diverse_Substrate_AcTransf"/>
</dbReference>
<evidence type="ECO:0000313" key="4">
    <source>
        <dbReference type="EMBL" id="ASY23575.1"/>
    </source>
</evidence>
<name>A0A249L3Q7_9ACTN</name>